<dbReference type="InterPro" id="IPR013610">
    <property type="entry name" value="ArdC_N"/>
</dbReference>
<dbReference type="Pfam" id="PF08401">
    <property type="entry name" value="ArdcN"/>
    <property type="match status" value="1"/>
</dbReference>
<sequence>MKNDSTKNHRQANAKTSLRGEAPRKHGGKSKKQTRGDMARGELIEKSQEAKALIELLLTTTGEILGINEMLVRMHSDSTGCKEFKTFHDWKKVGFRVIKGESAYRIWAKPIKAKAANESNTKEDEDASQYKFWPMCCLFNESQVISINTENKEEAALC</sequence>
<dbReference type="Proteomes" id="UP000218327">
    <property type="component" value="Unassembled WGS sequence"/>
</dbReference>
<name>A0A2A5AUT2_9GAMM</name>
<comment type="caution">
    <text evidence="3">The sequence shown here is derived from an EMBL/GenBank/DDBJ whole genome shotgun (WGS) entry which is preliminary data.</text>
</comment>
<dbReference type="AlphaFoldDB" id="A0A2A5AUT2"/>
<proteinExistence type="predicted"/>
<evidence type="ECO:0000259" key="2">
    <source>
        <dbReference type="Pfam" id="PF08401"/>
    </source>
</evidence>
<evidence type="ECO:0000313" key="4">
    <source>
        <dbReference type="Proteomes" id="UP000218327"/>
    </source>
</evidence>
<organism evidence="3 4">
    <name type="scientific">SAR86 cluster bacterium</name>
    <dbReference type="NCBI Taxonomy" id="2030880"/>
    <lineage>
        <taxon>Bacteria</taxon>
        <taxon>Pseudomonadati</taxon>
        <taxon>Pseudomonadota</taxon>
        <taxon>Gammaproteobacteria</taxon>
        <taxon>SAR86 cluster</taxon>
    </lineage>
</organism>
<protein>
    <recommendedName>
        <fullName evidence="2">N-terminal domain-containing protein</fullName>
    </recommendedName>
</protein>
<accession>A0A2A5AUT2</accession>
<evidence type="ECO:0000256" key="1">
    <source>
        <dbReference type="SAM" id="MobiDB-lite"/>
    </source>
</evidence>
<dbReference type="GO" id="GO:0003697">
    <property type="term" value="F:single-stranded DNA binding"/>
    <property type="evidence" value="ECO:0007669"/>
    <property type="project" value="InterPro"/>
</dbReference>
<feature type="domain" description="N-terminal" evidence="2">
    <location>
        <begin position="65"/>
        <end position="128"/>
    </location>
</feature>
<feature type="region of interest" description="Disordered" evidence="1">
    <location>
        <begin position="1"/>
        <end position="41"/>
    </location>
</feature>
<gene>
    <name evidence="3" type="ORF">COA96_13095</name>
</gene>
<evidence type="ECO:0000313" key="3">
    <source>
        <dbReference type="EMBL" id="PCJ22890.1"/>
    </source>
</evidence>
<dbReference type="EMBL" id="NVVJ01000048">
    <property type="protein sequence ID" value="PCJ22890.1"/>
    <property type="molecule type" value="Genomic_DNA"/>
</dbReference>
<reference evidence="4" key="1">
    <citation type="submission" date="2017-08" db="EMBL/GenBank/DDBJ databases">
        <title>A dynamic microbial community with high functional redundancy inhabits the cold, oxic subseafloor aquifer.</title>
        <authorList>
            <person name="Tully B.J."/>
            <person name="Wheat C.G."/>
            <person name="Glazer B.T."/>
            <person name="Huber J.A."/>
        </authorList>
    </citation>
    <scope>NUCLEOTIDE SEQUENCE [LARGE SCALE GENOMIC DNA]</scope>
</reference>